<keyword evidence="2" id="KW-1185">Reference proteome</keyword>
<organism evidence="1 2">
    <name type="scientific">Papaver atlanticum</name>
    <dbReference type="NCBI Taxonomy" id="357466"/>
    <lineage>
        <taxon>Eukaryota</taxon>
        <taxon>Viridiplantae</taxon>
        <taxon>Streptophyta</taxon>
        <taxon>Embryophyta</taxon>
        <taxon>Tracheophyta</taxon>
        <taxon>Spermatophyta</taxon>
        <taxon>Magnoliopsida</taxon>
        <taxon>Ranunculales</taxon>
        <taxon>Papaveraceae</taxon>
        <taxon>Papaveroideae</taxon>
        <taxon>Papaver</taxon>
    </lineage>
</organism>
<dbReference type="AlphaFoldDB" id="A0AAD4SH43"/>
<sequence length="98" mass="11668">MEKLGLHYLQKFIEKIEPLLFGRYMLQLAKMVEDHLFGVSLKIGVMLVVRSRERVLNQKTKVTLCQLLWTRLLCLWLLKTWQYQGSVEECARARPLYN</sequence>
<evidence type="ECO:0000313" key="2">
    <source>
        <dbReference type="Proteomes" id="UP001202328"/>
    </source>
</evidence>
<reference evidence="1" key="1">
    <citation type="submission" date="2022-04" db="EMBL/GenBank/DDBJ databases">
        <title>A functionally conserved STORR gene fusion in Papaver species that diverged 16.8 million years ago.</title>
        <authorList>
            <person name="Catania T."/>
        </authorList>
    </citation>
    <scope>NUCLEOTIDE SEQUENCE</scope>
    <source>
        <strain evidence="1">S-188037</strain>
    </source>
</reference>
<dbReference type="Proteomes" id="UP001202328">
    <property type="component" value="Unassembled WGS sequence"/>
</dbReference>
<name>A0AAD4SH43_9MAGN</name>
<proteinExistence type="predicted"/>
<dbReference type="EMBL" id="JAJJMB010010581">
    <property type="protein sequence ID" value="KAI3907551.1"/>
    <property type="molecule type" value="Genomic_DNA"/>
</dbReference>
<gene>
    <name evidence="1" type="ORF">MKW98_016195</name>
</gene>
<protein>
    <submittedName>
        <fullName evidence="1">Uncharacterized protein</fullName>
    </submittedName>
</protein>
<evidence type="ECO:0000313" key="1">
    <source>
        <dbReference type="EMBL" id="KAI3907551.1"/>
    </source>
</evidence>
<comment type="caution">
    <text evidence="1">The sequence shown here is derived from an EMBL/GenBank/DDBJ whole genome shotgun (WGS) entry which is preliminary data.</text>
</comment>
<accession>A0AAD4SH43</accession>